<dbReference type="EMBL" id="LNCU01000130">
    <property type="protein sequence ID" value="KWV43952.1"/>
    <property type="molecule type" value="Genomic_DNA"/>
</dbReference>
<dbReference type="InterPro" id="IPR029058">
    <property type="entry name" value="AB_hydrolase_fold"/>
</dbReference>
<sequence>MIRSGYFCYAPSISQTSLDQKGEGSLERNVNCVLRLIVLLGTLSLANWNAASGESTSIVSIPTPRGVQQPFILIKPDHAIASVILLAGGNGVLKLNRVPPPPVGANDFVSGNFLVRSREKFAGHGFMVAAIDVPSDQPKGMSPSFRVSNDHAIDIGAVAHYLKRQADVPVWLVGTSAGTWSAARAAIGASRDGIASGSIDGLVLTSTVTRIAPRSTFATVFPEIARDFPSGVISMALSEITMPTLIVSHSEDACELTPAVDAEALARRLTHAAKVEIALLNGGDPPKSVPCEAYAAHGYYGIETEAVDRIADFVTTNSKRTP</sequence>
<dbReference type="SUPFAM" id="SSF53474">
    <property type="entry name" value="alpha/beta-Hydrolases"/>
    <property type="match status" value="1"/>
</dbReference>
<keyword evidence="2" id="KW-1185">Reference proteome</keyword>
<evidence type="ECO:0008006" key="3">
    <source>
        <dbReference type="Google" id="ProtNLM"/>
    </source>
</evidence>
<organism evidence="1 2">
    <name type="scientific">Bradyrhizobium macuxiense</name>
    <dbReference type="NCBI Taxonomy" id="1755647"/>
    <lineage>
        <taxon>Bacteria</taxon>
        <taxon>Pseudomonadati</taxon>
        <taxon>Pseudomonadota</taxon>
        <taxon>Alphaproteobacteria</taxon>
        <taxon>Hyphomicrobiales</taxon>
        <taxon>Nitrobacteraceae</taxon>
        <taxon>Bradyrhizobium</taxon>
    </lineage>
</organism>
<name>A0A120FG78_9BRAD</name>
<protein>
    <recommendedName>
        <fullName evidence="3">Alpha/beta hydrolase</fullName>
    </recommendedName>
</protein>
<evidence type="ECO:0000313" key="1">
    <source>
        <dbReference type="EMBL" id="KWV43952.1"/>
    </source>
</evidence>
<comment type="caution">
    <text evidence="1">The sequence shown here is derived from an EMBL/GenBank/DDBJ whole genome shotgun (WGS) entry which is preliminary data.</text>
</comment>
<evidence type="ECO:0000313" key="2">
    <source>
        <dbReference type="Proteomes" id="UP000057737"/>
    </source>
</evidence>
<dbReference type="Gene3D" id="3.40.50.1820">
    <property type="entry name" value="alpha/beta hydrolase"/>
    <property type="match status" value="1"/>
</dbReference>
<proteinExistence type="predicted"/>
<accession>A0A120FG78</accession>
<reference evidence="1 2" key="1">
    <citation type="submission" date="2015-11" db="EMBL/GenBank/DDBJ databases">
        <title>Draft Genome Sequence of the Strain BR 10303 (Bradyrhizobium sp.) isolated from nodules of Centrolobium paraense.</title>
        <authorList>
            <person name="Zelli J.E."/>
            <person name="Simoes-Araujo J.L."/>
            <person name="Barauna A.C."/>
            <person name="Silva K."/>
        </authorList>
    </citation>
    <scope>NUCLEOTIDE SEQUENCE [LARGE SCALE GENOMIC DNA]</scope>
    <source>
        <strain evidence="1 2">BR 10303</strain>
    </source>
</reference>
<dbReference type="AlphaFoldDB" id="A0A120FG78"/>
<dbReference type="Proteomes" id="UP000057737">
    <property type="component" value="Unassembled WGS sequence"/>
</dbReference>
<gene>
    <name evidence="1" type="ORF">AS156_24555</name>
</gene>